<dbReference type="GO" id="GO:0055085">
    <property type="term" value="P:transmembrane transport"/>
    <property type="evidence" value="ECO:0007669"/>
    <property type="project" value="InterPro"/>
</dbReference>
<name>A0A523TL51_UNCAE</name>
<feature type="transmembrane region" description="Helical" evidence="7">
    <location>
        <begin position="12"/>
        <end position="33"/>
    </location>
</feature>
<dbReference type="CDD" id="cd06261">
    <property type="entry name" value="TM_PBP2"/>
    <property type="match status" value="1"/>
</dbReference>
<keyword evidence="2 7" id="KW-0813">Transport</keyword>
<feature type="transmembrane region" description="Helical" evidence="7">
    <location>
        <begin position="242"/>
        <end position="263"/>
    </location>
</feature>
<feature type="transmembrane region" description="Helical" evidence="7">
    <location>
        <begin position="107"/>
        <end position="128"/>
    </location>
</feature>
<feature type="transmembrane region" description="Helical" evidence="7">
    <location>
        <begin position="140"/>
        <end position="163"/>
    </location>
</feature>
<sequence>MYRKWRTAKKFLLYFTVVITMLFVTFPFIWMVLTSIKPVETIFDMPPEIFPRHPTLAHYQRLFQVTRFFTYFKNSLIVTLSVVAVTILMSTLGAYSVTRFRYRGRRAIAYSSLFTYMFPPILLAIPLFVIMSRLRLSNTYYGLTIALLTRTLPFCLWLLWGFFKSIPLELEEAAMIDGASRLRAFWNVVLPLALPGISAAATFAFILAWNNYTYAFILMPSEEMKVLTVGIARFAAVKGIEWGLIMSSTFIFVIPALLFLALVQRTLIKGWGAGGVKG</sequence>
<feature type="domain" description="ABC transmembrane type-1" evidence="8">
    <location>
        <begin position="72"/>
        <end position="263"/>
    </location>
</feature>
<comment type="similarity">
    <text evidence="7">Belongs to the binding-protein-dependent transport system permease family.</text>
</comment>
<dbReference type="InterPro" id="IPR050901">
    <property type="entry name" value="BP-dep_ABC_trans_perm"/>
</dbReference>
<dbReference type="PANTHER" id="PTHR32243:SF18">
    <property type="entry name" value="INNER MEMBRANE ABC TRANSPORTER PERMEASE PROTEIN YCJP"/>
    <property type="match status" value="1"/>
</dbReference>
<keyword evidence="3" id="KW-1003">Cell membrane</keyword>
<evidence type="ECO:0000256" key="7">
    <source>
        <dbReference type="RuleBase" id="RU363032"/>
    </source>
</evidence>
<proteinExistence type="inferred from homology"/>
<keyword evidence="6 7" id="KW-0472">Membrane</keyword>
<evidence type="ECO:0000256" key="5">
    <source>
        <dbReference type="ARBA" id="ARBA00022989"/>
    </source>
</evidence>
<evidence type="ECO:0000256" key="6">
    <source>
        <dbReference type="ARBA" id="ARBA00023136"/>
    </source>
</evidence>
<feature type="transmembrane region" description="Helical" evidence="7">
    <location>
        <begin position="76"/>
        <end position="95"/>
    </location>
</feature>
<dbReference type="Pfam" id="PF00528">
    <property type="entry name" value="BPD_transp_1"/>
    <property type="match status" value="1"/>
</dbReference>
<dbReference type="InterPro" id="IPR035906">
    <property type="entry name" value="MetI-like_sf"/>
</dbReference>
<feature type="transmembrane region" description="Helical" evidence="7">
    <location>
        <begin position="184"/>
        <end position="209"/>
    </location>
</feature>
<dbReference type="InterPro" id="IPR000515">
    <property type="entry name" value="MetI-like"/>
</dbReference>
<evidence type="ECO:0000256" key="1">
    <source>
        <dbReference type="ARBA" id="ARBA00004651"/>
    </source>
</evidence>
<accession>A0A523TL51</accession>
<dbReference type="SUPFAM" id="SSF161098">
    <property type="entry name" value="MetI-like"/>
    <property type="match status" value="1"/>
</dbReference>
<dbReference type="Proteomes" id="UP000316517">
    <property type="component" value="Unassembled WGS sequence"/>
</dbReference>
<evidence type="ECO:0000256" key="3">
    <source>
        <dbReference type="ARBA" id="ARBA00022475"/>
    </source>
</evidence>
<organism evidence="9 10">
    <name type="scientific">Aerophobetes bacterium</name>
    <dbReference type="NCBI Taxonomy" id="2030807"/>
    <lineage>
        <taxon>Bacteria</taxon>
        <taxon>Candidatus Aerophobota</taxon>
    </lineage>
</organism>
<keyword evidence="5 7" id="KW-1133">Transmembrane helix</keyword>
<evidence type="ECO:0000259" key="8">
    <source>
        <dbReference type="PROSITE" id="PS50928"/>
    </source>
</evidence>
<keyword evidence="4 7" id="KW-0812">Transmembrane</keyword>
<dbReference type="Gene3D" id="1.10.3720.10">
    <property type="entry name" value="MetI-like"/>
    <property type="match status" value="1"/>
</dbReference>
<dbReference type="PROSITE" id="PS50928">
    <property type="entry name" value="ABC_TM1"/>
    <property type="match status" value="1"/>
</dbReference>
<evidence type="ECO:0000313" key="9">
    <source>
        <dbReference type="EMBL" id="TET31035.1"/>
    </source>
</evidence>
<comment type="subcellular location">
    <subcellularLocation>
        <location evidence="1 7">Cell membrane</location>
        <topology evidence="1 7">Multi-pass membrane protein</topology>
    </subcellularLocation>
</comment>
<evidence type="ECO:0000313" key="10">
    <source>
        <dbReference type="Proteomes" id="UP000316517"/>
    </source>
</evidence>
<dbReference type="GO" id="GO:0005886">
    <property type="term" value="C:plasma membrane"/>
    <property type="evidence" value="ECO:0007669"/>
    <property type="project" value="UniProtKB-SubCell"/>
</dbReference>
<protein>
    <submittedName>
        <fullName evidence="9">Carbohydrate ABC transporter permease</fullName>
    </submittedName>
</protein>
<comment type="caution">
    <text evidence="9">The sequence shown here is derived from an EMBL/GenBank/DDBJ whole genome shotgun (WGS) entry which is preliminary data.</text>
</comment>
<reference evidence="9 10" key="1">
    <citation type="submission" date="2019-03" db="EMBL/GenBank/DDBJ databases">
        <title>Metabolic potential of uncultured bacteria and archaea associated with petroleum seepage in deep-sea sediments.</title>
        <authorList>
            <person name="Dong X."/>
            <person name="Hubert C."/>
        </authorList>
    </citation>
    <scope>NUCLEOTIDE SEQUENCE [LARGE SCALE GENOMIC DNA]</scope>
    <source>
        <strain evidence="9">E44_bin3</strain>
    </source>
</reference>
<dbReference type="PANTHER" id="PTHR32243">
    <property type="entry name" value="MALTOSE TRANSPORT SYSTEM PERMEASE-RELATED"/>
    <property type="match status" value="1"/>
</dbReference>
<gene>
    <name evidence="9" type="ORF">E3J68_00090</name>
</gene>
<evidence type="ECO:0000256" key="4">
    <source>
        <dbReference type="ARBA" id="ARBA00022692"/>
    </source>
</evidence>
<dbReference type="EMBL" id="SOJT01000006">
    <property type="protein sequence ID" value="TET31035.1"/>
    <property type="molecule type" value="Genomic_DNA"/>
</dbReference>
<dbReference type="AlphaFoldDB" id="A0A523TL51"/>
<evidence type="ECO:0000256" key="2">
    <source>
        <dbReference type="ARBA" id="ARBA00022448"/>
    </source>
</evidence>